<dbReference type="InterPro" id="IPR049492">
    <property type="entry name" value="BD-FAE-like_dom"/>
</dbReference>
<dbReference type="InterPro" id="IPR050300">
    <property type="entry name" value="GDXG_lipolytic_enzyme"/>
</dbReference>
<dbReference type="Pfam" id="PF20434">
    <property type="entry name" value="BD-FAE"/>
    <property type="match status" value="1"/>
</dbReference>
<dbReference type="Gene3D" id="3.40.50.1820">
    <property type="entry name" value="alpha/beta hydrolase"/>
    <property type="match status" value="1"/>
</dbReference>
<dbReference type="GO" id="GO:0016787">
    <property type="term" value="F:hydrolase activity"/>
    <property type="evidence" value="ECO:0007669"/>
    <property type="project" value="UniProtKB-KW"/>
</dbReference>
<feature type="domain" description="BD-FAE-like" evidence="2">
    <location>
        <begin position="38"/>
        <end position="130"/>
    </location>
</feature>
<dbReference type="InterPro" id="IPR029058">
    <property type="entry name" value="AB_hydrolase_fold"/>
</dbReference>
<keyword evidence="4" id="KW-1185">Reference proteome</keyword>
<organism evidence="3 4">
    <name type="scientific">Gluconacetobacter tumulisoli</name>
    <dbReference type="NCBI Taxonomy" id="1286189"/>
    <lineage>
        <taxon>Bacteria</taxon>
        <taxon>Pseudomonadati</taxon>
        <taxon>Pseudomonadota</taxon>
        <taxon>Alphaproteobacteria</taxon>
        <taxon>Acetobacterales</taxon>
        <taxon>Acetobacteraceae</taxon>
        <taxon>Gluconacetobacter</taxon>
    </lineage>
</organism>
<evidence type="ECO:0000259" key="2">
    <source>
        <dbReference type="Pfam" id="PF20434"/>
    </source>
</evidence>
<sequence length="245" mass="25540">MAGLRAASAAFRTAPRDATLDVAYGPAPRQRWNLYPAESAGAPCLVFLHGGYWQWNDPEHFACLAAGLRARGWSVAMAGYTLAPEASLTRIVGEIDAALTWLAAHGRPHGIAGPILVSGWSAGGTLAALALGHPAVAAGLAVSGIFELGPLRDTGLNAALNLADAEIKRFSPLRLPPVGKPLAIAYGSRELPALCHDSRALHGLRAAAHQPGLLLPVAGADHFSILETLRDPDGELTRIACLLLP</sequence>
<accession>A0A7W4PKW6</accession>
<reference evidence="3 4" key="1">
    <citation type="submission" date="2020-04" db="EMBL/GenBank/DDBJ databases">
        <title>Description of novel Gluconacetobacter.</title>
        <authorList>
            <person name="Sombolestani A."/>
        </authorList>
    </citation>
    <scope>NUCLEOTIDE SEQUENCE [LARGE SCALE GENOMIC DNA]</scope>
    <source>
        <strain evidence="3 4">LMG 27802</strain>
    </source>
</reference>
<dbReference type="Proteomes" id="UP000578030">
    <property type="component" value="Unassembled WGS sequence"/>
</dbReference>
<gene>
    <name evidence="3" type="ORF">HLH28_07915</name>
</gene>
<evidence type="ECO:0000313" key="3">
    <source>
        <dbReference type="EMBL" id="MBB2201505.1"/>
    </source>
</evidence>
<name>A0A7W4PKW6_9PROT</name>
<dbReference type="EMBL" id="JABEQM010000005">
    <property type="protein sequence ID" value="MBB2201505.1"/>
    <property type="molecule type" value="Genomic_DNA"/>
</dbReference>
<keyword evidence="1 3" id="KW-0378">Hydrolase</keyword>
<evidence type="ECO:0000256" key="1">
    <source>
        <dbReference type="ARBA" id="ARBA00022801"/>
    </source>
</evidence>
<dbReference type="PANTHER" id="PTHR48081">
    <property type="entry name" value="AB HYDROLASE SUPERFAMILY PROTEIN C4A8.06C"/>
    <property type="match status" value="1"/>
</dbReference>
<proteinExistence type="predicted"/>
<protein>
    <submittedName>
        <fullName evidence="3">Alpha/beta hydrolase</fullName>
    </submittedName>
</protein>
<dbReference type="AlphaFoldDB" id="A0A7W4PKW6"/>
<comment type="caution">
    <text evidence="3">The sequence shown here is derived from an EMBL/GenBank/DDBJ whole genome shotgun (WGS) entry which is preliminary data.</text>
</comment>
<dbReference type="SUPFAM" id="SSF53474">
    <property type="entry name" value="alpha/beta-Hydrolases"/>
    <property type="match status" value="1"/>
</dbReference>
<evidence type="ECO:0000313" key="4">
    <source>
        <dbReference type="Proteomes" id="UP000578030"/>
    </source>
</evidence>
<dbReference type="PANTHER" id="PTHR48081:SF33">
    <property type="entry name" value="KYNURENINE FORMAMIDASE"/>
    <property type="match status" value="1"/>
</dbReference>